<feature type="repeat" description="Solcar" evidence="9">
    <location>
        <begin position="135"/>
        <end position="229"/>
    </location>
</feature>
<evidence type="ECO:0000256" key="1">
    <source>
        <dbReference type="ARBA" id="ARBA00004141"/>
    </source>
</evidence>
<keyword evidence="7 9" id="KW-0812">Transmembrane</keyword>
<dbReference type="InterPro" id="IPR002903">
    <property type="entry name" value="RsmH"/>
</dbReference>
<dbReference type="InterPro" id="IPR023397">
    <property type="entry name" value="SAM-dep_MeTrfase_MraW_recog"/>
</dbReference>
<keyword evidence="8 9" id="KW-0472">Membrane</keyword>
<dbReference type="GO" id="GO:0070475">
    <property type="term" value="P:rRNA base methylation"/>
    <property type="evidence" value="ECO:0007669"/>
    <property type="project" value="TreeGrafter"/>
</dbReference>
<dbReference type="InterPro" id="IPR029063">
    <property type="entry name" value="SAM-dependent_MTases_sf"/>
</dbReference>
<evidence type="ECO:0000256" key="5">
    <source>
        <dbReference type="ARBA" id="ARBA00022679"/>
    </source>
</evidence>
<feature type="repeat" description="Solcar" evidence="9">
    <location>
        <begin position="240"/>
        <end position="323"/>
    </location>
</feature>
<dbReference type="PANTHER" id="PTHR11265:SF0">
    <property type="entry name" value="12S RRNA N4-METHYLCYTIDINE METHYLTRANSFERASE"/>
    <property type="match status" value="1"/>
</dbReference>
<dbReference type="SUPFAM" id="SSF81799">
    <property type="entry name" value="Putative methyltransferase TM0872, insert domain"/>
    <property type="match status" value="1"/>
</dbReference>
<dbReference type="Pfam" id="PF20180">
    <property type="entry name" value="UQCC2_CBP6"/>
    <property type="match status" value="1"/>
</dbReference>
<keyword evidence="5" id="KW-0808">Transferase</keyword>
<dbReference type="AlphaFoldDB" id="A0A8S1BSB5"/>
<evidence type="ECO:0000256" key="9">
    <source>
        <dbReference type="PROSITE-ProRule" id="PRU00282"/>
    </source>
</evidence>
<gene>
    <name evidence="10" type="ORF">CLODIP_2_CD05379</name>
</gene>
<dbReference type="PROSITE" id="PS50920">
    <property type="entry name" value="SOLCAR"/>
    <property type="match status" value="3"/>
</dbReference>
<reference evidence="10 11" key="1">
    <citation type="submission" date="2020-04" db="EMBL/GenBank/DDBJ databases">
        <authorList>
            <person name="Alioto T."/>
            <person name="Alioto T."/>
            <person name="Gomez Garrido J."/>
        </authorList>
    </citation>
    <scope>NUCLEOTIDE SEQUENCE [LARGE SCALE GENOMIC DNA]</scope>
</reference>
<evidence type="ECO:0000256" key="6">
    <source>
        <dbReference type="ARBA" id="ARBA00022691"/>
    </source>
</evidence>
<evidence type="ECO:0000256" key="4">
    <source>
        <dbReference type="ARBA" id="ARBA00022603"/>
    </source>
</evidence>
<dbReference type="InterPro" id="IPR023395">
    <property type="entry name" value="MCP_dom_sf"/>
</dbReference>
<dbReference type="SUPFAM" id="SSF53335">
    <property type="entry name" value="S-adenosyl-L-methionine-dependent methyltransferases"/>
    <property type="match status" value="1"/>
</dbReference>
<evidence type="ECO:0000256" key="7">
    <source>
        <dbReference type="ARBA" id="ARBA00022692"/>
    </source>
</evidence>
<dbReference type="HAMAP" id="MF_01007">
    <property type="entry name" value="16SrRNA_methyltr_H"/>
    <property type="match status" value="1"/>
</dbReference>
<keyword evidence="6" id="KW-0949">S-adenosyl-L-methionine</keyword>
<dbReference type="OrthoDB" id="409586at2759"/>
<sequence length="713" mass="79448">MFSTTWYIRTFHIPATGAFCSTMGHGSGEQSASGHVLDTVIDFVCGSLGGVASVYTGQPLDTVKVKMQTFPHLYTGMLNCCKETWVKDGIIRGFYAGTTPALMANIAENSVLFAGYGACQKVVATFTNTPKVQDLSVPANATAGCMAAFFTAFALCPTELIKCRLQAMREMQSQRPTEKHSRIGPFGLTKQILQEEGARGMFRGLTSTIAREMPGYFFFFGGYEFSREMFAREGQSKDEIGPLKTMASGAIGGILFWTSVFPADVVKSRIQVRDLKEPFFRLLINIFKNEGILALYNGLQPTVIRTIPASAAFFCEINEGLMAAYRRFVNLLSKWPLDETKGNRDLGLHLRRLLKDHFPQGEGSKVSEPRSLSTTVAKVVSEEAPPHLPVMVDLVTEHLLLAEDKTFIDMTFGAGGHTRKMFQVCPDVKVISLDRDPLAFNHAQQLSAEYPLNLTPLRGKFSDLPKLLTNLGIQPGTLDGMLFDFGCSSMQMDQGHRGFAISKDGPLDMRMDNSPDNPEPTAADILAHIEEEELAKVFKVYGEERLAKKIARAIVEARYAGIFMRTTKELKELVAEVCGQNHRQDKLQRPAHSATKVFQALRILVNNELNEINYGMLLASRYVRKGGRLVTLTFHSLEDTIVKRHLFGNVSGFLANKVAPKFAEPQEVYTCWKQVHKHILCLCCRNRKLLSFRSPRLAQNKTRFCHVALRPLE</sequence>
<feature type="repeat" description="Solcar" evidence="9">
    <location>
        <begin position="37"/>
        <end position="122"/>
    </location>
</feature>
<comment type="subcellular location">
    <subcellularLocation>
        <location evidence="1">Membrane</location>
        <topology evidence="1">Multi-pass membrane protein</topology>
    </subcellularLocation>
</comment>
<dbReference type="NCBIfam" id="TIGR00006">
    <property type="entry name" value="16S rRNA (cytosine(1402)-N(4))-methyltransferase RsmH"/>
    <property type="match status" value="1"/>
</dbReference>
<evidence type="ECO:0000313" key="11">
    <source>
        <dbReference type="Proteomes" id="UP000494165"/>
    </source>
</evidence>
<evidence type="ECO:0000313" key="10">
    <source>
        <dbReference type="EMBL" id="CAB3359415.1"/>
    </source>
</evidence>
<dbReference type="GO" id="GO:0016020">
    <property type="term" value="C:membrane"/>
    <property type="evidence" value="ECO:0007669"/>
    <property type="project" value="UniProtKB-SubCell"/>
</dbReference>
<protein>
    <submittedName>
        <fullName evidence="10">Uncharacterized protein</fullName>
    </submittedName>
</protein>
<dbReference type="GO" id="GO:0071424">
    <property type="term" value="F:rRNA (cytosine-N4-)-methyltransferase activity"/>
    <property type="evidence" value="ECO:0007669"/>
    <property type="project" value="TreeGrafter"/>
</dbReference>
<organism evidence="10 11">
    <name type="scientific">Cloeon dipterum</name>
    <dbReference type="NCBI Taxonomy" id="197152"/>
    <lineage>
        <taxon>Eukaryota</taxon>
        <taxon>Metazoa</taxon>
        <taxon>Ecdysozoa</taxon>
        <taxon>Arthropoda</taxon>
        <taxon>Hexapoda</taxon>
        <taxon>Insecta</taxon>
        <taxon>Pterygota</taxon>
        <taxon>Palaeoptera</taxon>
        <taxon>Ephemeroptera</taxon>
        <taxon>Pisciforma</taxon>
        <taxon>Baetidae</taxon>
        <taxon>Cloeon</taxon>
    </lineage>
</organism>
<dbReference type="Gene3D" id="3.40.50.150">
    <property type="entry name" value="Vaccinia Virus protein VP39"/>
    <property type="match status" value="1"/>
</dbReference>
<dbReference type="Pfam" id="PF01795">
    <property type="entry name" value="Methyltransf_5"/>
    <property type="match status" value="1"/>
</dbReference>
<comment type="similarity">
    <text evidence="3">Belongs to the methyltransferase superfamily. RsmH family.</text>
</comment>
<evidence type="ECO:0000256" key="8">
    <source>
        <dbReference type="ARBA" id="ARBA00023136"/>
    </source>
</evidence>
<keyword evidence="11" id="KW-1185">Reference proteome</keyword>
<keyword evidence="4" id="KW-0489">Methyltransferase</keyword>
<evidence type="ECO:0000256" key="2">
    <source>
        <dbReference type="ARBA" id="ARBA00006375"/>
    </source>
</evidence>
<dbReference type="Gene3D" id="1.10.150.170">
    <property type="entry name" value="Putative methyltransferase TM0872, insert domain"/>
    <property type="match status" value="1"/>
</dbReference>
<dbReference type="SUPFAM" id="SSF103506">
    <property type="entry name" value="Mitochondrial carrier"/>
    <property type="match status" value="1"/>
</dbReference>
<evidence type="ECO:0000256" key="3">
    <source>
        <dbReference type="ARBA" id="ARBA00010396"/>
    </source>
</evidence>
<dbReference type="Pfam" id="PF00153">
    <property type="entry name" value="Mito_carr"/>
    <property type="match status" value="3"/>
</dbReference>
<name>A0A8S1BSB5_9INSE</name>
<comment type="caution">
    <text evidence="10">The sequence shown here is derived from an EMBL/GenBank/DDBJ whole genome shotgun (WGS) entry which is preliminary data.</text>
</comment>
<dbReference type="EMBL" id="CADEPI010000001">
    <property type="protein sequence ID" value="CAB3359415.1"/>
    <property type="molecule type" value="Genomic_DNA"/>
</dbReference>
<dbReference type="PANTHER" id="PTHR11265">
    <property type="entry name" value="S-ADENOSYL-METHYLTRANSFERASE MRAW"/>
    <property type="match status" value="1"/>
</dbReference>
<accession>A0A8S1BSB5</accession>
<dbReference type="InterPro" id="IPR018108">
    <property type="entry name" value="MCP_transmembrane"/>
</dbReference>
<proteinExistence type="inferred from homology"/>
<dbReference type="Gene3D" id="1.50.40.10">
    <property type="entry name" value="Mitochondrial carrier domain"/>
    <property type="match status" value="1"/>
</dbReference>
<dbReference type="Proteomes" id="UP000494165">
    <property type="component" value="Unassembled WGS sequence"/>
</dbReference>
<comment type="similarity">
    <text evidence="2">Belongs to the mitochondrial carrier (TC 2.A.29) family.</text>
</comment>